<sequence>MGKRIAATIGALAAVCAFGVTNAQASATTSTDGRTAAHTATRIHAEDPPAGYSYEGTFYWHASCEEAGKGGIPRAWSAYVCLGDGMPWDSYDLYVKYN</sequence>
<protein>
    <submittedName>
        <fullName evidence="2">Uncharacterized protein</fullName>
    </submittedName>
</protein>
<dbReference type="EMBL" id="BAAAQN010000020">
    <property type="protein sequence ID" value="GAA2033545.1"/>
    <property type="molecule type" value="Genomic_DNA"/>
</dbReference>
<evidence type="ECO:0000313" key="3">
    <source>
        <dbReference type="Proteomes" id="UP001500751"/>
    </source>
</evidence>
<evidence type="ECO:0000313" key="2">
    <source>
        <dbReference type="EMBL" id="GAA2033545.1"/>
    </source>
</evidence>
<evidence type="ECO:0000256" key="1">
    <source>
        <dbReference type="SAM" id="SignalP"/>
    </source>
</evidence>
<feature type="chain" id="PRO_5047084107" evidence="1">
    <location>
        <begin position="26"/>
        <end position="98"/>
    </location>
</feature>
<comment type="caution">
    <text evidence="2">The sequence shown here is derived from an EMBL/GenBank/DDBJ whole genome shotgun (WGS) entry which is preliminary data.</text>
</comment>
<dbReference type="Proteomes" id="UP001500751">
    <property type="component" value="Unassembled WGS sequence"/>
</dbReference>
<reference evidence="3" key="1">
    <citation type="journal article" date="2019" name="Int. J. Syst. Evol. Microbiol.">
        <title>The Global Catalogue of Microorganisms (GCM) 10K type strain sequencing project: providing services to taxonomists for standard genome sequencing and annotation.</title>
        <authorList>
            <consortium name="The Broad Institute Genomics Platform"/>
            <consortium name="The Broad Institute Genome Sequencing Center for Infectious Disease"/>
            <person name="Wu L."/>
            <person name="Ma J."/>
        </authorList>
    </citation>
    <scope>NUCLEOTIDE SEQUENCE [LARGE SCALE GENOMIC DNA]</scope>
    <source>
        <strain evidence="3">JCM 16014</strain>
    </source>
</reference>
<accession>A0ABP5FT86</accession>
<dbReference type="RefSeq" id="WP_344666908.1">
    <property type="nucleotide sequence ID" value="NZ_BAAAQN010000020.1"/>
</dbReference>
<gene>
    <name evidence="2" type="ORF">GCM10009839_37460</name>
</gene>
<keyword evidence="3" id="KW-1185">Reference proteome</keyword>
<feature type="signal peptide" evidence="1">
    <location>
        <begin position="1"/>
        <end position="25"/>
    </location>
</feature>
<keyword evidence="1" id="KW-0732">Signal</keyword>
<proteinExistence type="predicted"/>
<name>A0ABP5FT86_9ACTN</name>
<organism evidence="2 3">
    <name type="scientific">Catenulispora yoronensis</name>
    <dbReference type="NCBI Taxonomy" id="450799"/>
    <lineage>
        <taxon>Bacteria</taxon>
        <taxon>Bacillati</taxon>
        <taxon>Actinomycetota</taxon>
        <taxon>Actinomycetes</taxon>
        <taxon>Catenulisporales</taxon>
        <taxon>Catenulisporaceae</taxon>
        <taxon>Catenulispora</taxon>
    </lineage>
</organism>